<gene>
    <name evidence="3" type="ORF">COX02_02255</name>
</gene>
<evidence type="ECO:0000313" key="3">
    <source>
        <dbReference type="EMBL" id="PIP58057.1"/>
    </source>
</evidence>
<protein>
    <submittedName>
        <fullName evidence="3">Uncharacterized protein</fullName>
    </submittedName>
</protein>
<feature type="coiled-coil region" evidence="1">
    <location>
        <begin position="118"/>
        <end position="145"/>
    </location>
</feature>
<evidence type="ECO:0000313" key="4">
    <source>
        <dbReference type="Proteomes" id="UP000229334"/>
    </source>
</evidence>
<keyword evidence="2" id="KW-1133">Transmembrane helix</keyword>
<evidence type="ECO:0000256" key="1">
    <source>
        <dbReference type="SAM" id="Coils"/>
    </source>
</evidence>
<dbReference type="EMBL" id="PCSX01000035">
    <property type="protein sequence ID" value="PIP58057.1"/>
    <property type="molecule type" value="Genomic_DNA"/>
</dbReference>
<organism evidence="3 4">
    <name type="scientific">Candidatus Vogelbacteria bacterium CG22_combo_CG10-13_8_21_14_all_37_9</name>
    <dbReference type="NCBI Taxonomy" id="1975046"/>
    <lineage>
        <taxon>Bacteria</taxon>
        <taxon>Candidatus Vogeliibacteriota</taxon>
    </lineage>
</organism>
<proteinExistence type="predicted"/>
<accession>A0A2H0BK59</accession>
<sequence length="160" mass="18760">MEGRWCLIEKNQPILAEPRSEENRMKSKSFLIFFLLALVGVVLGSGCVTTIPMYPGIGASGTQVLSTRQVLAGQPSLGMTEREGLEWAREQRQLENDRARNSLARQREAQRSLDNYRRDQAYRQIQKDRADAEKMRRQRESLREIRNLWQDVQRERNRNR</sequence>
<keyword evidence="2" id="KW-0812">Transmembrane</keyword>
<dbReference type="AlphaFoldDB" id="A0A2H0BK59"/>
<keyword evidence="1" id="KW-0175">Coiled coil</keyword>
<feature type="transmembrane region" description="Helical" evidence="2">
    <location>
        <begin position="30"/>
        <end position="54"/>
    </location>
</feature>
<reference evidence="3 4" key="1">
    <citation type="submission" date="2017-09" db="EMBL/GenBank/DDBJ databases">
        <title>Depth-based differentiation of microbial function through sediment-hosted aquifers and enrichment of novel symbionts in the deep terrestrial subsurface.</title>
        <authorList>
            <person name="Probst A.J."/>
            <person name="Ladd B."/>
            <person name="Jarett J.K."/>
            <person name="Geller-Mcgrath D.E."/>
            <person name="Sieber C.M."/>
            <person name="Emerson J.B."/>
            <person name="Anantharaman K."/>
            <person name="Thomas B.C."/>
            <person name="Malmstrom R."/>
            <person name="Stieglmeier M."/>
            <person name="Klingl A."/>
            <person name="Woyke T."/>
            <person name="Ryan C.M."/>
            <person name="Banfield J.F."/>
        </authorList>
    </citation>
    <scope>NUCLEOTIDE SEQUENCE [LARGE SCALE GENOMIC DNA]</scope>
    <source>
        <strain evidence="3">CG22_combo_CG10-13_8_21_14_all_37_9</strain>
    </source>
</reference>
<dbReference type="Proteomes" id="UP000229334">
    <property type="component" value="Unassembled WGS sequence"/>
</dbReference>
<name>A0A2H0BK59_9BACT</name>
<evidence type="ECO:0000256" key="2">
    <source>
        <dbReference type="SAM" id="Phobius"/>
    </source>
</evidence>
<keyword evidence="2" id="KW-0472">Membrane</keyword>
<comment type="caution">
    <text evidence="3">The sequence shown here is derived from an EMBL/GenBank/DDBJ whole genome shotgun (WGS) entry which is preliminary data.</text>
</comment>